<proteinExistence type="predicted"/>
<dbReference type="InterPro" id="IPR008912">
    <property type="entry name" value="Uncharacterised_CoxE"/>
</dbReference>
<dbReference type="Proteomes" id="UP000664277">
    <property type="component" value="Unassembled WGS sequence"/>
</dbReference>
<accession>A0A8J7PH63</accession>
<dbReference type="SUPFAM" id="SSF53300">
    <property type="entry name" value="vWA-like"/>
    <property type="match status" value="1"/>
</dbReference>
<name>A0A8J7PH63_9BACT</name>
<sequence length="399" mass="43803">MSDDKQNQVEKERKDEKERIRRWRLALGVGSESGAHGAEEFGLSADDLNMDNALSLLYDDDERSKKAERSAGLGASSPRVARWLGDIRKYFPTTVVSVMQKDAMEKLNLKSMLTEPELLSTLTPDINLVATLAALSSTLPSKSKSTARLVVKKVTDELSRRLSNPMRQAVAGALNKAKRNNRPRHSEMDWNRTIRLNLKHYQPQFKTVIPERRVGFSRKRSSLKDIIMLVDQSGSMATSVVYASIYAAVLASISALNTKLVVFDTAVVDLSDKLSDPVDIIFGTQLGGGTDINSAVGYVETLITRPNETILVLISDLFEGGNQSQLKKKLLRLKGMGVNLIALLALNDDGAPAFNPDLAAFMAQIDAPAFACTPDQFPEVMALALNQGDIAGWIAREKQ</sequence>
<dbReference type="EMBL" id="JAFLCK010000007">
    <property type="protein sequence ID" value="MBN8660093.1"/>
    <property type="molecule type" value="Genomic_DNA"/>
</dbReference>
<evidence type="ECO:0000313" key="1">
    <source>
        <dbReference type="EMBL" id="MBN8660093.1"/>
    </source>
</evidence>
<dbReference type="PANTHER" id="PTHR30634">
    <property type="entry name" value="OUTER MEMBRANE LOLAB LIPOPROTEIN INSERTION APPARATUS"/>
    <property type="match status" value="1"/>
</dbReference>
<gene>
    <name evidence="1" type="ORF">J0M35_06990</name>
</gene>
<comment type="caution">
    <text evidence="1">The sequence shown here is derived from an EMBL/GenBank/DDBJ whole genome shotgun (WGS) entry which is preliminary data.</text>
</comment>
<dbReference type="Gene3D" id="3.40.50.410">
    <property type="entry name" value="von Willebrand factor, type A domain"/>
    <property type="match status" value="1"/>
</dbReference>
<organism evidence="1 2">
    <name type="scientific">Candidatus Obscuribacter phosphatis</name>
    <dbReference type="NCBI Taxonomy" id="1906157"/>
    <lineage>
        <taxon>Bacteria</taxon>
        <taxon>Bacillati</taxon>
        <taxon>Candidatus Melainabacteria</taxon>
        <taxon>Candidatus Obscuribacterales</taxon>
        <taxon>Candidatus Obscuribacteraceae</taxon>
        <taxon>Candidatus Obscuribacter</taxon>
    </lineage>
</organism>
<dbReference type="Pfam" id="PF05762">
    <property type="entry name" value="VWA_CoxE"/>
    <property type="match status" value="1"/>
</dbReference>
<dbReference type="PANTHER" id="PTHR30634:SF16">
    <property type="entry name" value="OUTER-MEMBRANE LIPOPROTEIN LOLB"/>
    <property type="match status" value="1"/>
</dbReference>
<protein>
    <submittedName>
        <fullName evidence="1">VWA domain-containing protein</fullName>
    </submittedName>
</protein>
<dbReference type="InterPro" id="IPR050458">
    <property type="entry name" value="LolB"/>
</dbReference>
<dbReference type="InterPro" id="IPR036465">
    <property type="entry name" value="vWFA_dom_sf"/>
</dbReference>
<reference evidence="1" key="1">
    <citation type="submission" date="2021-02" db="EMBL/GenBank/DDBJ databases">
        <title>Genome-Resolved Metagenomics of a Microbial Community Performing Photosynthetic Biological Nutrient Removal.</title>
        <authorList>
            <person name="Mcdaniel E.A."/>
        </authorList>
    </citation>
    <scope>NUCLEOTIDE SEQUENCE</scope>
    <source>
        <strain evidence="1">UWPOB_OBS1</strain>
    </source>
</reference>
<evidence type="ECO:0000313" key="2">
    <source>
        <dbReference type="Proteomes" id="UP000664277"/>
    </source>
</evidence>
<dbReference type="AlphaFoldDB" id="A0A8J7PH63"/>